<dbReference type="Proteomes" id="UP000292665">
    <property type="component" value="Unassembled WGS sequence"/>
</dbReference>
<dbReference type="AlphaFoldDB" id="A0A4Q5C7A8"/>
<comment type="caution">
    <text evidence="1">The sequence shown here is derived from an EMBL/GenBank/DDBJ whole genome shotgun (WGS) entry which is preliminary data.</text>
</comment>
<dbReference type="RefSeq" id="WP_129794847.1">
    <property type="nucleotide sequence ID" value="NZ_CATVPX010000017.1"/>
</dbReference>
<name>A0A4Q5C7A8_9FIRM</name>
<organism evidence="1 2">
    <name type="scientific">[Ruminococcus] torques</name>
    <dbReference type="NCBI Taxonomy" id="33039"/>
    <lineage>
        <taxon>Bacteria</taxon>
        <taxon>Bacillati</taxon>
        <taxon>Bacillota</taxon>
        <taxon>Clostridia</taxon>
        <taxon>Lachnospirales</taxon>
        <taxon>Lachnospiraceae</taxon>
        <taxon>Mediterraneibacter</taxon>
    </lineage>
</organism>
<proteinExistence type="predicted"/>
<protein>
    <submittedName>
        <fullName evidence="1">Uncharacterized protein</fullName>
    </submittedName>
</protein>
<accession>A0A4Q5C7A8</accession>
<reference evidence="1 2" key="1">
    <citation type="journal article" date="2019" name="Science, e1252229">
        <title>Invertible promoters mediate bacterial phase variation, antibiotic resistance, and host adaptation in the gut.</title>
        <authorList>
            <person name="Jiang X."/>
            <person name="Hall A.B."/>
            <person name="Arthur T.D."/>
            <person name="Plichta D.R."/>
            <person name="Covington C.T."/>
            <person name="Poyet M."/>
            <person name="Crothers J."/>
            <person name="Moses P.L."/>
            <person name="Tolonen A.C."/>
            <person name="Vlamakis H."/>
            <person name="Alm E.J."/>
            <person name="Xavier R.J."/>
        </authorList>
    </citation>
    <scope>NUCLEOTIDE SEQUENCE [LARGE SCALE GENOMIC DNA]</scope>
    <source>
        <strain evidence="2">aa_0143</strain>
    </source>
</reference>
<dbReference type="EMBL" id="RCYR01000009">
    <property type="protein sequence ID" value="RYS80483.1"/>
    <property type="molecule type" value="Genomic_DNA"/>
</dbReference>
<sequence>MKIENIKNYLNEKITNSWYKNSEIDYGISGKFLDCETIGNDLKIIWEEMGEQLEMVVSWFTEYSPEQIYNIWMEEA</sequence>
<evidence type="ECO:0000313" key="2">
    <source>
        <dbReference type="Proteomes" id="UP000292665"/>
    </source>
</evidence>
<gene>
    <name evidence="1" type="ORF">EAI93_06435</name>
</gene>
<evidence type="ECO:0000313" key="1">
    <source>
        <dbReference type="EMBL" id="RYS80483.1"/>
    </source>
</evidence>